<gene>
    <name evidence="2" type="ORF">NCTC5050_07002</name>
</gene>
<feature type="domain" description="ScoMcrA-like N-terminal head" evidence="1">
    <location>
        <begin position="18"/>
        <end position="66"/>
    </location>
</feature>
<evidence type="ECO:0000313" key="3">
    <source>
        <dbReference type="Proteomes" id="UP000255382"/>
    </source>
</evidence>
<dbReference type="Pfam" id="PF26345">
    <property type="entry name" value="ScoMcrA_N"/>
    <property type="match status" value="1"/>
</dbReference>
<protein>
    <submittedName>
        <fullName evidence="2">HNH endonuclease domain protein</fullName>
    </submittedName>
</protein>
<dbReference type="EMBL" id="UGLZ01000005">
    <property type="protein sequence ID" value="STV62076.1"/>
    <property type="molecule type" value="Genomic_DNA"/>
</dbReference>
<reference evidence="2 3" key="1">
    <citation type="submission" date="2018-06" db="EMBL/GenBank/DDBJ databases">
        <authorList>
            <consortium name="Pathogen Informatics"/>
            <person name="Doyle S."/>
        </authorList>
    </citation>
    <scope>NUCLEOTIDE SEQUENCE [LARGE SCALE GENOMIC DNA]</scope>
    <source>
        <strain evidence="2 3">NCTC5050</strain>
    </source>
</reference>
<keyword evidence="3" id="KW-1185">Reference proteome</keyword>
<dbReference type="AlphaFoldDB" id="A0A378C6K2"/>
<evidence type="ECO:0000259" key="1">
    <source>
        <dbReference type="Pfam" id="PF26345"/>
    </source>
</evidence>
<dbReference type="GO" id="GO:0004519">
    <property type="term" value="F:endonuclease activity"/>
    <property type="evidence" value="ECO:0007669"/>
    <property type="project" value="UniProtKB-KW"/>
</dbReference>
<dbReference type="InterPro" id="IPR058807">
    <property type="entry name" value="ScoMcrA_N"/>
</dbReference>
<dbReference type="Proteomes" id="UP000255382">
    <property type="component" value="Unassembled WGS sequence"/>
</dbReference>
<organism evidence="2 3">
    <name type="scientific">Klebsiella pneumoniae subsp. ozaenae</name>
    <dbReference type="NCBI Taxonomy" id="574"/>
    <lineage>
        <taxon>Bacteria</taxon>
        <taxon>Pseudomonadati</taxon>
        <taxon>Pseudomonadota</taxon>
        <taxon>Gammaproteobacteria</taxon>
        <taxon>Enterobacterales</taxon>
        <taxon>Enterobacteriaceae</taxon>
        <taxon>Klebsiella/Raoultella group</taxon>
        <taxon>Klebsiella</taxon>
        <taxon>Klebsiella pneumoniae complex</taxon>
    </lineage>
</organism>
<proteinExistence type="predicted"/>
<accession>A0A378C6K2</accession>
<keyword evidence="2" id="KW-0540">Nuclease</keyword>
<name>A0A378C6K2_KLEPO</name>
<keyword evidence="2" id="KW-0378">Hydrolase</keyword>
<sequence>MQALRISLKTRVCMRSSFEGRRYPSKAIVGLAATLATGTEFTPADFSGGIKSKCVRLLLEQGFTIASQGAGDDEVALFPDEGQTTMEYVEGAAMQVVINRYERDRQARQAALRLHGCRCEVCGLDMASRYGEIGQGFIHIHHLIPLAGIKQYYRLNPETDLIPGMSQLPCNAAPARSAVYSRRAEGPAAPRRLTSDSTRFNYITHSTNPTLPYR</sequence>
<keyword evidence="2" id="KW-0255">Endonuclease</keyword>
<evidence type="ECO:0000313" key="2">
    <source>
        <dbReference type="EMBL" id="STV62076.1"/>
    </source>
</evidence>